<keyword evidence="2" id="KW-1185">Reference proteome</keyword>
<comment type="caution">
    <text evidence="1">The sequence shown here is derived from an EMBL/GenBank/DDBJ whole genome shotgun (WGS) entry which is preliminary data.</text>
</comment>
<sequence length="54" mass="6471">MMRWDSYVMRVQRLKLRMLQVSSRPTGAPESYESLLMSRVQGYYPRSRINRGTM</sequence>
<dbReference type="GeneID" id="85474155"/>
<dbReference type="AlphaFoldDB" id="A0AAJ0A3K6"/>
<feature type="non-terminal residue" evidence="1">
    <location>
        <position position="54"/>
    </location>
</feature>
<accession>A0AAJ0A3K6</accession>
<evidence type="ECO:0000313" key="1">
    <source>
        <dbReference type="EMBL" id="KAK1655821.1"/>
    </source>
</evidence>
<gene>
    <name evidence="1" type="ORF">BDP81DRAFT_413531</name>
</gene>
<dbReference type="RefSeq" id="XP_060451865.1">
    <property type="nucleotide sequence ID" value="XM_060589293.1"/>
</dbReference>
<reference evidence="1" key="1">
    <citation type="submission" date="2021-06" db="EMBL/GenBank/DDBJ databases">
        <title>Comparative genomics, transcriptomics and evolutionary studies reveal genomic signatures of adaptation to plant cell wall in hemibiotrophic fungi.</title>
        <authorList>
            <consortium name="DOE Joint Genome Institute"/>
            <person name="Baroncelli R."/>
            <person name="Diaz J.F."/>
            <person name="Benocci T."/>
            <person name="Peng M."/>
            <person name="Battaglia E."/>
            <person name="Haridas S."/>
            <person name="Andreopoulos W."/>
            <person name="Labutti K."/>
            <person name="Pangilinan J."/>
            <person name="Floch G.L."/>
            <person name="Makela M.R."/>
            <person name="Henrissat B."/>
            <person name="Grigoriev I.V."/>
            <person name="Crouch J.A."/>
            <person name="De Vries R.P."/>
            <person name="Sukno S.A."/>
            <person name="Thon M.R."/>
        </authorList>
    </citation>
    <scope>NUCLEOTIDE SEQUENCE</scope>
    <source>
        <strain evidence="1">CBS 102054</strain>
    </source>
</reference>
<evidence type="ECO:0000313" key="2">
    <source>
        <dbReference type="Proteomes" id="UP001243989"/>
    </source>
</evidence>
<proteinExistence type="predicted"/>
<dbReference type="Proteomes" id="UP001243989">
    <property type="component" value="Unassembled WGS sequence"/>
</dbReference>
<name>A0AAJ0A3K6_9PEZI</name>
<dbReference type="EMBL" id="JAHMHQ010000001">
    <property type="protein sequence ID" value="KAK1655821.1"/>
    <property type="molecule type" value="Genomic_DNA"/>
</dbReference>
<protein>
    <submittedName>
        <fullName evidence="1">Uncharacterized protein</fullName>
    </submittedName>
</protein>
<organism evidence="1 2">
    <name type="scientific">Colletotrichum phormii</name>
    <dbReference type="NCBI Taxonomy" id="359342"/>
    <lineage>
        <taxon>Eukaryota</taxon>
        <taxon>Fungi</taxon>
        <taxon>Dikarya</taxon>
        <taxon>Ascomycota</taxon>
        <taxon>Pezizomycotina</taxon>
        <taxon>Sordariomycetes</taxon>
        <taxon>Hypocreomycetidae</taxon>
        <taxon>Glomerellales</taxon>
        <taxon>Glomerellaceae</taxon>
        <taxon>Colletotrichum</taxon>
        <taxon>Colletotrichum acutatum species complex</taxon>
    </lineage>
</organism>